<dbReference type="RefSeq" id="WP_096862611.1">
    <property type="nucleotide sequence ID" value="NZ_CP023668.1"/>
</dbReference>
<dbReference type="EMBL" id="CP023668">
    <property type="protein sequence ID" value="ATG97323.1"/>
    <property type="molecule type" value="Genomic_DNA"/>
</dbReference>
<organism evidence="1 2">
    <name type="scientific">Mesoplasma lactucae ATCC 49193</name>
    <dbReference type="NCBI Taxonomy" id="81460"/>
    <lineage>
        <taxon>Bacteria</taxon>
        <taxon>Bacillati</taxon>
        <taxon>Mycoplasmatota</taxon>
        <taxon>Mollicutes</taxon>
        <taxon>Entomoplasmatales</taxon>
        <taxon>Entomoplasmataceae</taxon>
        <taxon>Mesoplasma</taxon>
    </lineage>
</organism>
<dbReference type="OrthoDB" id="391572at2"/>
<evidence type="ECO:0000313" key="1">
    <source>
        <dbReference type="EMBL" id="ATG97323.1"/>
    </source>
</evidence>
<evidence type="ECO:0000313" key="2">
    <source>
        <dbReference type="Proteomes" id="UP000232227"/>
    </source>
</evidence>
<reference evidence="1 2" key="1">
    <citation type="submission" date="2017-09" db="EMBL/GenBank/DDBJ databases">
        <title>SPAdes assembly of the Mesoplasma lactucae genome.</title>
        <authorList>
            <person name="Knight T.F."/>
            <person name="Rubinstein R."/>
            <person name="Citino T."/>
        </authorList>
    </citation>
    <scope>NUCLEOTIDE SEQUENCE [LARGE SCALE GENOMIC DNA]</scope>
    <source>
        <strain evidence="1 2">831-C4</strain>
    </source>
</reference>
<sequence length="575" mass="68019">MYNKQDSIFWWTLEPYVKNNPEYKNLSLSEKTIIEQGFRLAYYGLFQYELYTGRELTYIEQAHIQEVSNYIIENYDALYKTVYKDLESPIDMTNPNHVKRFQDLLDTLVIPYINDYSFVTKDKLGLSNEVISTIEMQLCFKNRYDINTQKLDAEKELKDQQAANNNPYCVVKVDEETIKKEEFENWKPKFSQLYPFLVTVLIIDPTHPENICKNIKSVFTKDNLKQAYDSGRKLSDAELKHLESTIDMVENEEDLKSTLLAFTEDHWLNADIDTRFKMTFQLSKLTSIFFKDKMDETTMINHESDIYDLLKNYLSTILVCEDEKEEDIIDSTIPEVTQPTPEDVEKRKQFLYPISMRDFDVDDITNYYENMKKGKQISFSPVKLEDYINGIIYSISYLRLVKVMSQDCELLKNFFIERKRVALVNSLKLFKDDGDNHFENITDYPYNLDQIFLTSSILSNMIDESKDCKIEGNNYELNKQLETMLKVISMLVALDPRIVREMDYSIEQIIEYYLICLGPYKKTKLGFDKNDVKDLINVVKKINKKINKKDSNRENDYYSTLYLINKLIHFDKKID</sequence>
<dbReference type="Proteomes" id="UP000232227">
    <property type="component" value="Chromosome"/>
</dbReference>
<dbReference type="AlphaFoldDB" id="A0A291IRC0"/>
<name>A0A291IRC0_9MOLU</name>
<dbReference type="KEGG" id="mlac:CP520_00935"/>
<gene>
    <name evidence="1" type="ORF">CP520_00935</name>
</gene>
<keyword evidence="2" id="KW-1185">Reference proteome</keyword>
<proteinExistence type="predicted"/>
<accession>A0A291IRC0</accession>
<protein>
    <submittedName>
        <fullName evidence="1">Uncharacterized protein</fullName>
    </submittedName>
</protein>